<gene>
    <name evidence="8" type="ORF">DNU06_00285</name>
</gene>
<keyword evidence="2" id="KW-0645">Protease</keyword>
<dbReference type="GO" id="GO:0046872">
    <property type="term" value="F:metal ion binding"/>
    <property type="evidence" value="ECO:0007669"/>
    <property type="project" value="InterPro"/>
</dbReference>
<feature type="domain" description="Peptidase M16 C-terminal" evidence="7">
    <location>
        <begin position="171"/>
        <end position="343"/>
    </location>
</feature>
<organism evidence="8 9">
    <name type="scientific">Putridiphycobacter roseus</name>
    <dbReference type="NCBI Taxonomy" id="2219161"/>
    <lineage>
        <taxon>Bacteria</taxon>
        <taxon>Pseudomonadati</taxon>
        <taxon>Bacteroidota</taxon>
        <taxon>Flavobacteriia</taxon>
        <taxon>Flavobacteriales</taxon>
        <taxon>Crocinitomicaceae</taxon>
        <taxon>Putridiphycobacter</taxon>
    </lineage>
</organism>
<evidence type="ECO:0000313" key="8">
    <source>
        <dbReference type="EMBL" id="PZE18307.1"/>
    </source>
</evidence>
<dbReference type="RefSeq" id="WP_111061208.1">
    <property type="nucleotide sequence ID" value="NZ_JBHUCU010000007.1"/>
</dbReference>
<evidence type="ECO:0000259" key="7">
    <source>
        <dbReference type="Pfam" id="PF05193"/>
    </source>
</evidence>
<evidence type="ECO:0000259" key="6">
    <source>
        <dbReference type="Pfam" id="PF00675"/>
    </source>
</evidence>
<dbReference type="GO" id="GO:0006508">
    <property type="term" value="P:proteolysis"/>
    <property type="evidence" value="ECO:0007669"/>
    <property type="project" value="UniProtKB-KW"/>
</dbReference>
<evidence type="ECO:0000313" key="9">
    <source>
        <dbReference type="Proteomes" id="UP000249248"/>
    </source>
</evidence>
<evidence type="ECO:0000256" key="4">
    <source>
        <dbReference type="ARBA" id="ARBA00022833"/>
    </source>
</evidence>
<feature type="domain" description="Peptidase M16 N-terminal" evidence="6">
    <location>
        <begin position="14"/>
        <end position="129"/>
    </location>
</feature>
<dbReference type="PANTHER" id="PTHR43690">
    <property type="entry name" value="NARDILYSIN"/>
    <property type="match status" value="1"/>
</dbReference>
<dbReference type="InterPro" id="IPR007863">
    <property type="entry name" value="Peptidase_M16_C"/>
</dbReference>
<evidence type="ECO:0000256" key="3">
    <source>
        <dbReference type="ARBA" id="ARBA00022801"/>
    </source>
</evidence>
<dbReference type="GO" id="GO:0008237">
    <property type="term" value="F:metallopeptidase activity"/>
    <property type="evidence" value="ECO:0007669"/>
    <property type="project" value="UniProtKB-KW"/>
</dbReference>
<dbReference type="InterPro" id="IPR011249">
    <property type="entry name" value="Metalloenz_LuxS/M16"/>
</dbReference>
<evidence type="ECO:0000256" key="1">
    <source>
        <dbReference type="ARBA" id="ARBA00007261"/>
    </source>
</evidence>
<dbReference type="InterPro" id="IPR011765">
    <property type="entry name" value="Pept_M16_N"/>
</dbReference>
<evidence type="ECO:0000256" key="5">
    <source>
        <dbReference type="ARBA" id="ARBA00023049"/>
    </source>
</evidence>
<keyword evidence="3" id="KW-0378">Hydrolase</keyword>
<dbReference type="EMBL" id="QKSB01000001">
    <property type="protein sequence ID" value="PZE18307.1"/>
    <property type="molecule type" value="Genomic_DNA"/>
</dbReference>
<dbReference type="SUPFAM" id="SSF63411">
    <property type="entry name" value="LuxS/MPP-like metallohydrolase"/>
    <property type="match status" value="2"/>
</dbReference>
<accession>A0A2W1N203</accession>
<dbReference type="Proteomes" id="UP000249248">
    <property type="component" value="Unassembled WGS sequence"/>
</dbReference>
<name>A0A2W1N203_9FLAO</name>
<dbReference type="Gene3D" id="3.30.830.10">
    <property type="entry name" value="Metalloenzyme, LuxS/M16 peptidase-like"/>
    <property type="match status" value="2"/>
</dbReference>
<keyword evidence="9" id="KW-1185">Reference proteome</keyword>
<dbReference type="Pfam" id="PF00675">
    <property type="entry name" value="Peptidase_M16"/>
    <property type="match status" value="1"/>
</dbReference>
<dbReference type="AlphaFoldDB" id="A0A2W1N203"/>
<comment type="caution">
    <text evidence="8">The sequence shown here is derived from an EMBL/GenBank/DDBJ whole genome shotgun (WGS) entry which is preliminary data.</text>
</comment>
<reference evidence="8 9" key="1">
    <citation type="submission" date="2018-06" db="EMBL/GenBank/DDBJ databases">
        <title>The draft genome sequence of Crocinitomix sp. SM1701.</title>
        <authorList>
            <person name="Zhang X."/>
        </authorList>
    </citation>
    <scope>NUCLEOTIDE SEQUENCE [LARGE SCALE GENOMIC DNA]</scope>
    <source>
        <strain evidence="8 9">SM1701</strain>
    </source>
</reference>
<comment type="similarity">
    <text evidence="1">Belongs to the peptidase M16 family.</text>
</comment>
<dbReference type="Pfam" id="PF05193">
    <property type="entry name" value="Peptidase_M16_C"/>
    <property type="match status" value="1"/>
</dbReference>
<protein>
    <submittedName>
        <fullName evidence="8">Insulinase family protein</fullName>
    </submittedName>
</protein>
<keyword evidence="4" id="KW-0862">Zinc</keyword>
<dbReference type="PANTHER" id="PTHR43690:SF17">
    <property type="entry name" value="PROTEIN YHJJ"/>
    <property type="match status" value="1"/>
</dbReference>
<sequence>MIDIETYTLKNGLRVILHQDKTSPIAVVNTIYNVGARDESPDQTGFAHLFEHLMFGGSENIPNFDTPLQKAGGESNAFTSNDITNYYCTGPLENIETILWLESDRMLQLAFTQKSLDVQKSVVIEEFKQRYINQPYGDVWHEFRPLIYKEHPYQWPTIGKDLSHIENAVLSDVKAFFNKHYSPANAILVIGGNFNSAAMHQMIEKWYGDIPTGNHYVRDIKPEPAQIEYREKTIERAVPSNAIYMAFRIGNRVSDDHYTGDLCSDILSGSKSARFHENLVKNKKLFTQINAYISSGWEHGLFIVTGFLTDTCTIQMAKDAIWEELNQMKMPIENKELSKVKEKFKTAFAFQNQSLLNRCMNIAQFALMDKLEDFELELSHYDAIDNKTIEHFAAKYFVKTNCTTLIVNKK</sequence>
<evidence type="ECO:0000256" key="2">
    <source>
        <dbReference type="ARBA" id="ARBA00022670"/>
    </source>
</evidence>
<keyword evidence="5" id="KW-0482">Metalloprotease</keyword>
<dbReference type="InterPro" id="IPR050626">
    <property type="entry name" value="Peptidase_M16"/>
</dbReference>
<proteinExistence type="inferred from homology"/>
<dbReference type="OrthoDB" id="9811314at2"/>